<accession>A0A7U3ZM48</accession>
<sequence>MTFNQKFPKHDHSMNIENAQVQMRKGILEFCIMHIISRGEVYASDMLDELTSAKIMVVEGTLYPLLTRLKNSGLLDYKWVESSSGPPRKYYILTDTGKQFLEEMQKTWVELSDSVHTIVLKTQDLGTQNEQQPTNS</sequence>
<dbReference type="InterPro" id="IPR052509">
    <property type="entry name" value="Metal_resp_DNA-bind_regulator"/>
</dbReference>
<reference evidence="3" key="1">
    <citation type="submission" date="2011-06" db="EMBL/GenBank/DDBJ databases">
        <title>The complete genome of chromosome of Runella slithyformis DSM 19594.</title>
        <authorList>
            <consortium name="US DOE Joint Genome Institute (JGI-PGF)"/>
            <person name="Lucas S."/>
            <person name="Han J."/>
            <person name="Lapidus A."/>
            <person name="Bruce D."/>
            <person name="Goodwin L."/>
            <person name="Pitluck S."/>
            <person name="Peters L."/>
            <person name="Kyrpides N."/>
            <person name="Mavromatis K."/>
            <person name="Ivanova N."/>
            <person name="Ovchinnikova G."/>
            <person name="Zhang X."/>
            <person name="Misra M."/>
            <person name="Detter J.C."/>
            <person name="Tapia R."/>
            <person name="Han C."/>
            <person name="Land M."/>
            <person name="Hauser L."/>
            <person name="Markowitz V."/>
            <person name="Cheng J.-F."/>
            <person name="Hugenholtz P."/>
            <person name="Woyke T."/>
            <person name="Wu D."/>
            <person name="Tindall B."/>
            <person name="Faehrich R."/>
            <person name="Brambilla E."/>
            <person name="Klenk H.-P."/>
            <person name="Eisen J.A."/>
        </authorList>
    </citation>
    <scope>NUCLEOTIDE SEQUENCE [LARGE SCALE GENOMIC DNA]</scope>
    <source>
        <strain evidence="3">ATCC 29530 / DSM 19594 / LMG 11500 / NCIMB 11436 / LSU 4</strain>
    </source>
</reference>
<evidence type="ECO:0000259" key="1">
    <source>
        <dbReference type="Pfam" id="PF03551"/>
    </source>
</evidence>
<evidence type="ECO:0000313" key="2">
    <source>
        <dbReference type="EMBL" id="AEI49744.1"/>
    </source>
</evidence>
<dbReference type="PANTHER" id="PTHR33169:SF14">
    <property type="entry name" value="TRANSCRIPTIONAL REGULATOR RV3488"/>
    <property type="match status" value="1"/>
</dbReference>
<dbReference type="KEGG" id="rsi:Runsl_3378"/>
<organism evidence="2 3">
    <name type="scientific">Runella slithyformis (strain ATCC 29530 / DSM 19594 / LMG 11500 / NCIMB 11436 / LSU 4)</name>
    <dbReference type="NCBI Taxonomy" id="761193"/>
    <lineage>
        <taxon>Bacteria</taxon>
        <taxon>Pseudomonadati</taxon>
        <taxon>Bacteroidota</taxon>
        <taxon>Cytophagia</taxon>
        <taxon>Cytophagales</taxon>
        <taxon>Spirosomataceae</taxon>
        <taxon>Runella</taxon>
    </lineage>
</organism>
<dbReference type="Proteomes" id="UP000000493">
    <property type="component" value="Chromosome"/>
</dbReference>
<protein>
    <submittedName>
        <fullName evidence="2">Transcriptional regulator, PadR-like family</fullName>
    </submittedName>
</protein>
<dbReference type="InterPro" id="IPR036390">
    <property type="entry name" value="WH_DNA-bd_sf"/>
</dbReference>
<dbReference type="InterPro" id="IPR036388">
    <property type="entry name" value="WH-like_DNA-bd_sf"/>
</dbReference>
<keyword evidence="3" id="KW-1185">Reference proteome</keyword>
<evidence type="ECO:0000313" key="3">
    <source>
        <dbReference type="Proteomes" id="UP000000493"/>
    </source>
</evidence>
<reference evidence="2 3" key="2">
    <citation type="journal article" date="2012" name="Stand. Genomic Sci.">
        <title>Complete genome sequence of the aquatic bacterium Runella slithyformis type strain (LSU 4(T)).</title>
        <authorList>
            <person name="Copeland A."/>
            <person name="Zhang X."/>
            <person name="Misra M."/>
            <person name="Lapidus A."/>
            <person name="Nolan M."/>
            <person name="Lucas S."/>
            <person name="Deshpande S."/>
            <person name="Cheng J.F."/>
            <person name="Tapia R."/>
            <person name="Goodwin L.A."/>
            <person name="Pitluck S."/>
            <person name="Liolios K."/>
            <person name="Pagani I."/>
            <person name="Ivanova N."/>
            <person name="Mikhailova N."/>
            <person name="Pati A."/>
            <person name="Chen A."/>
            <person name="Palaniappan K."/>
            <person name="Land M."/>
            <person name="Hauser L."/>
            <person name="Pan C."/>
            <person name="Jeffries C.D."/>
            <person name="Detter J.C."/>
            <person name="Brambilla E.M."/>
            <person name="Rohde M."/>
            <person name="Djao O.D."/>
            <person name="Goker M."/>
            <person name="Sikorski J."/>
            <person name="Tindall B.J."/>
            <person name="Woyke T."/>
            <person name="Bristow J."/>
            <person name="Eisen J.A."/>
            <person name="Markowitz V."/>
            <person name="Hugenholtz P."/>
            <person name="Kyrpides N.C."/>
            <person name="Klenk H.P."/>
            <person name="Mavromatis K."/>
        </authorList>
    </citation>
    <scope>NUCLEOTIDE SEQUENCE [LARGE SCALE GENOMIC DNA]</scope>
    <source>
        <strain evidence="3">ATCC 29530 / DSM 19594 / LMG 11500 / NCIMB 11436 / LSU 4</strain>
    </source>
</reference>
<name>A0A7U3ZM48_RUNSL</name>
<dbReference type="AlphaFoldDB" id="A0A7U3ZM48"/>
<dbReference type="SUPFAM" id="SSF46785">
    <property type="entry name" value="Winged helix' DNA-binding domain"/>
    <property type="match status" value="1"/>
</dbReference>
<dbReference type="InterPro" id="IPR005149">
    <property type="entry name" value="Tscrpt_reg_PadR_N"/>
</dbReference>
<dbReference type="Pfam" id="PF03551">
    <property type="entry name" value="PadR"/>
    <property type="match status" value="1"/>
</dbReference>
<dbReference type="Gene3D" id="1.10.10.10">
    <property type="entry name" value="Winged helix-like DNA-binding domain superfamily/Winged helix DNA-binding domain"/>
    <property type="match status" value="1"/>
</dbReference>
<gene>
    <name evidence="2" type="ordered locus">Runsl_3378</name>
</gene>
<dbReference type="EMBL" id="CP002859">
    <property type="protein sequence ID" value="AEI49744.1"/>
    <property type="molecule type" value="Genomic_DNA"/>
</dbReference>
<feature type="domain" description="Transcription regulator PadR N-terminal" evidence="1">
    <location>
        <begin position="32"/>
        <end position="103"/>
    </location>
</feature>
<proteinExistence type="predicted"/>
<dbReference type="PANTHER" id="PTHR33169">
    <property type="entry name" value="PADR-FAMILY TRANSCRIPTIONAL REGULATOR"/>
    <property type="match status" value="1"/>
</dbReference>